<feature type="compositionally biased region" description="Polar residues" evidence="6">
    <location>
        <begin position="28"/>
        <end position="39"/>
    </location>
</feature>
<dbReference type="AlphaFoldDB" id="A0A0C9RPE8"/>
<reference evidence="9" key="1">
    <citation type="submission" date="2015-01" db="EMBL/GenBank/DDBJ databases">
        <title>Transcriptome Assembly of Fopius arisanus.</title>
        <authorList>
            <person name="Geib S."/>
        </authorList>
    </citation>
    <scope>NUCLEOTIDE SEQUENCE</scope>
</reference>
<feature type="transmembrane region" description="Helical" evidence="7">
    <location>
        <begin position="433"/>
        <end position="456"/>
    </location>
</feature>
<evidence type="ECO:0000313" key="9">
    <source>
        <dbReference type="EMBL" id="JAG80072.1"/>
    </source>
</evidence>
<dbReference type="GO" id="GO:0005886">
    <property type="term" value="C:plasma membrane"/>
    <property type="evidence" value="ECO:0007669"/>
    <property type="project" value="InterPro"/>
</dbReference>
<accession>A0A0C9RPE8</accession>
<dbReference type="PANTHER" id="PTHR23302:SF43">
    <property type="entry name" value="TMC DOMAIN-CONTAINING PROTEIN"/>
    <property type="match status" value="1"/>
</dbReference>
<keyword evidence="3 7" id="KW-0812">Transmembrane</keyword>
<evidence type="ECO:0000313" key="10">
    <source>
        <dbReference type="Proteomes" id="UP000694866"/>
    </source>
</evidence>
<dbReference type="RefSeq" id="XP_011299898.1">
    <property type="nucleotide sequence ID" value="XM_011301596.1"/>
</dbReference>
<dbReference type="KEGG" id="fas:105264608"/>
<keyword evidence="10" id="KW-1185">Reference proteome</keyword>
<dbReference type="InterPro" id="IPR038900">
    <property type="entry name" value="TMC"/>
</dbReference>
<feature type="transmembrane region" description="Helical" evidence="7">
    <location>
        <begin position="573"/>
        <end position="593"/>
    </location>
</feature>
<accession>A0A9R1SZM8</accession>
<name>A0A0C9RPE8_9HYME</name>
<evidence type="ECO:0000313" key="11">
    <source>
        <dbReference type="RefSeq" id="XP_011299898.1"/>
    </source>
</evidence>
<evidence type="ECO:0000256" key="7">
    <source>
        <dbReference type="SAM" id="Phobius"/>
    </source>
</evidence>
<feature type="transmembrane region" description="Helical" evidence="7">
    <location>
        <begin position="197"/>
        <end position="219"/>
    </location>
</feature>
<comment type="subcellular location">
    <subcellularLocation>
        <location evidence="1">Membrane</location>
        <topology evidence="1">Multi-pass membrane protein</topology>
    </subcellularLocation>
</comment>
<proteinExistence type="inferred from homology"/>
<dbReference type="GeneID" id="105264608"/>
<organism evidence="9">
    <name type="scientific">Fopius arisanus</name>
    <dbReference type="NCBI Taxonomy" id="64838"/>
    <lineage>
        <taxon>Eukaryota</taxon>
        <taxon>Metazoa</taxon>
        <taxon>Ecdysozoa</taxon>
        <taxon>Arthropoda</taxon>
        <taxon>Hexapoda</taxon>
        <taxon>Insecta</taxon>
        <taxon>Pterygota</taxon>
        <taxon>Neoptera</taxon>
        <taxon>Endopterygota</taxon>
        <taxon>Hymenoptera</taxon>
        <taxon>Apocrita</taxon>
        <taxon>Ichneumonoidea</taxon>
        <taxon>Braconidae</taxon>
        <taxon>Opiinae</taxon>
        <taxon>Fopius</taxon>
    </lineage>
</organism>
<dbReference type="OrthoDB" id="1936208at2759"/>
<evidence type="ECO:0000259" key="8">
    <source>
        <dbReference type="Pfam" id="PF07810"/>
    </source>
</evidence>
<protein>
    <submittedName>
        <fullName evidence="9">TMC5_1 protein</fullName>
    </submittedName>
    <submittedName>
        <fullName evidence="11">Transmembrane channel-like protein 5 isoform X1</fullName>
    </submittedName>
</protein>
<feature type="transmembrane region" description="Helical" evidence="7">
    <location>
        <begin position="358"/>
        <end position="380"/>
    </location>
</feature>
<reference evidence="11" key="2">
    <citation type="submission" date="2025-04" db="UniProtKB">
        <authorList>
            <consortium name="RefSeq"/>
        </authorList>
    </citation>
    <scope>IDENTIFICATION</scope>
    <source>
        <strain evidence="11">USDA-PBARC FA_bdor</strain>
        <tissue evidence="11">Whole organism</tissue>
    </source>
</reference>
<sequence length="737" mass="84273">MGSLEDVGIRSEASEGSSIWSESRVDQKFSTSRSASTQRYHSKHTRHLPSRTIAVLGKSSNSHLRVVNPRNLSPSPVGSASQIEDNAETIANHLEMQDDLMQNDPLSEMRRLEALRDMPQCLTVKRSIRAKLTRSVELKGDRRVLTRWKRLKYAMSIFFMKTFIAMREITSTMELWYGPIKSIEGHFGSGVATYFKFLRWLLILNVINCILSFFFVVLPQSLFATHGNSTYNFWDIFIGNGFMDETIFYYGFYTNLTIEAIPGLQYSIPSAYILTMIFCYIFTFIFLSVKVAKSYRKCFIETSGGIHNLYATKIFCGWDYSIASAKAANRCHQSIYRELKELLAEDISQESSTIFKRLIVLSVQVFMTALVLGALAGTSWLLQYLLLHHKSNTTDSPSLLLVPLVITGIMNIFPVIISMLVKFERYSSKRKCLFVNMIRTYAMTVVIIGTLLAYWLTRSLNSCWQTELAQEIYRLIILDFLVFTLGSFILESLRHHLSPFYSVLSTPKFDIALNTLNLIYNQILFWVAFYFSPPLSLVMVVKMTMTFYIKKFGLMRHCEPPSTSWRAAQTQTLFLALAFLGMTGALTALGWVITSVKSSSCGPFRDYDYTWHAIIEEVLSLGRSSKLWIFVESIGRPGVGAALLIAMIMTVYCLRAKAQASRELVQILREMLVLQSRDKDFLLNEFSKVADEEWLKRRAANENRRSVMSPRKSVCHNQKDASSPSCSKNYVRFDDEY</sequence>
<feature type="domain" description="TMC" evidence="8">
    <location>
        <begin position="463"/>
        <end position="568"/>
    </location>
</feature>
<keyword evidence="5 7" id="KW-0472">Membrane</keyword>
<keyword evidence="4 7" id="KW-1133">Transmembrane helix</keyword>
<dbReference type="InterPro" id="IPR012496">
    <property type="entry name" value="TMC_dom"/>
</dbReference>
<feature type="transmembrane region" description="Helical" evidence="7">
    <location>
        <begin position="271"/>
        <end position="289"/>
    </location>
</feature>
<feature type="region of interest" description="Disordered" evidence="6">
    <location>
        <begin position="1"/>
        <end position="81"/>
    </location>
</feature>
<feature type="transmembrane region" description="Helical" evidence="7">
    <location>
        <begin position="231"/>
        <end position="251"/>
    </location>
</feature>
<comment type="similarity">
    <text evidence="2">Belongs to the TMC family.</text>
</comment>
<feature type="transmembrane region" description="Helical" evidence="7">
    <location>
        <begin position="400"/>
        <end position="421"/>
    </location>
</feature>
<gene>
    <name evidence="9" type="primary">TMC5_1</name>
    <name evidence="11" type="synonym">LOC105264608</name>
    <name evidence="9" type="ORF">g.22942</name>
</gene>
<evidence type="ECO:0000256" key="1">
    <source>
        <dbReference type="ARBA" id="ARBA00004141"/>
    </source>
</evidence>
<feature type="transmembrane region" description="Helical" evidence="7">
    <location>
        <begin position="634"/>
        <end position="654"/>
    </location>
</feature>
<evidence type="ECO:0000256" key="5">
    <source>
        <dbReference type="ARBA" id="ARBA00023136"/>
    </source>
</evidence>
<dbReference type="EMBL" id="GBYB01010305">
    <property type="protein sequence ID" value="JAG80072.1"/>
    <property type="molecule type" value="Transcribed_RNA"/>
</dbReference>
<dbReference type="PANTHER" id="PTHR23302">
    <property type="entry name" value="TRANSMEMBRANE CHANNEL-RELATED"/>
    <property type="match status" value="1"/>
</dbReference>
<feature type="region of interest" description="Disordered" evidence="6">
    <location>
        <begin position="702"/>
        <end position="726"/>
    </location>
</feature>
<evidence type="ECO:0000256" key="3">
    <source>
        <dbReference type="ARBA" id="ARBA00022692"/>
    </source>
</evidence>
<evidence type="ECO:0000256" key="4">
    <source>
        <dbReference type="ARBA" id="ARBA00022989"/>
    </source>
</evidence>
<dbReference type="Proteomes" id="UP000694866">
    <property type="component" value="Unplaced"/>
</dbReference>
<dbReference type="GO" id="GO:0008381">
    <property type="term" value="F:mechanosensitive monoatomic ion channel activity"/>
    <property type="evidence" value="ECO:0007669"/>
    <property type="project" value="TreeGrafter"/>
</dbReference>
<dbReference type="Pfam" id="PF07810">
    <property type="entry name" value="TMC"/>
    <property type="match status" value="1"/>
</dbReference>
<evidence type="ECO:0000256" key="2">
    <source>
        <dbReference type="ARBA" id="ARBA00006510"/>
    </source>
</evidence>
<feature type="compositionally biased region" description="Basic residues" evidence="6">
    <location>
        <begin position="40"/>
        <end position="49"/>
    </location>
</feature>
<evidence type="ECO:0000256" key="6">
    <source>
        <dbReference type="SAM" id="MobiDB-lite"/>
    </source>
</evidence>
<feature type="compositionally biased region" description="Polar residues" evidence="6">
    <location>
        <begin position="70"/>
        <end position="81"/>
    </location>
</feature>